<dbReference type="RefSeq" id="WP_189532624.1">
    <property type="nucleotide sequence ID" value="NZ_BMYX01000006.1"/>
</dbReference>
<protein>
    <recommendedName>
        <fullName evidence="11">Lipase helper protein</fullName>
    </recommendedName>
    <alternativeName>
        <fullName evidence="12">Lipase modulator</fullName>
    </alternativeName>
</protein>
<evidence type="ECO:0000256" key="13">
    <source>
        <dbReference type="SAM" id="MobiDB-lite"/>
    </source>
</evidence>
<dbReference type="GO" id="GO:0051082">
    <property type="term" value="F:unfolded protein binding"/>
    <property type="evidence" value="ECO:0007669"/>
    <property type="project" value="InterPro"/>
</dbReference>
<evidence type="ECO:0000256" key="10">
    <source>
        <dbReference type="ARBA" id="ARBA00023186"/>
    </source>
</evidence>
<comment type="caution">
    <text evidence="14">The sequence shown here is derived from an EMBL/GenBank/DDBJ whole genome shotgun (WGS) entry which is preliminary data.</text>
</comment>
<evidence type="ECO:0000256" key="5">
    <source>
        <dbReference type="ARBA" id="ARBA00022692"/>
    </source>
</evidence>
<accession>A0A918P0S0</accession>
<keyword evidence="5" id="KW-0812">Transmembrane</keyword>
<dbReference type="SUPFAM" id="SSF158855">
    <property type="entry name" value="Lipase chaperone-like"/>
    <property type="match status" value="1"/>
</dbReference>
<dbReference type="InterPro" id="IPR004961">
    <property type="entry name" value="Lipase_chaperone"/>
</dbReference>
<evidence type="ECO:0000256" key="3">
    <source>
        <dbReference type="ARBA" id="ARBA00022475"/>
    </source>
</evidence>
<keyword evidence="8" id="KW-0443">Lipid metabolism</keyword>
<evidence type="ECO:0000256" key="4">
    <source>
        <dbReference type="ARBA" id="ARBA00022519"/>
    </source>
</evidence>
<evidence type="ECO:0000256" key="11">
    <source>
        <dbReference type="ARBA" id="ARBA00030948"/>
    </source>
</evidence>
<evidence type="ECO:0000313" key="15">
    <source>
        <dbReference type="Proteomes" id="UP000645257"/>
    </source>
</evidence>
<keyword evidence="7" id="KW-1133">Transmembrane helix</keyword>
<keyword evidence="10" id="KW-0143">Chaperone</keyword>
<feature type="compositionally biased region" description="Polar residues" evidence="13">
    <location>
        <begin position="32"/>
        <end position="45"/>
    </location>
</feature>
<evidence type="ECO:0000313" key="14">
    <source>
        <dbReference type="EMBL" id="GGY11981.1"/>
    </source>
</evidence>
<dbReference type="GO" id="GO:0006457">
    <property type="term" value="P:protein folding"/>
    <property type="evidence" value="ECO:0007669"/>
    <property type="project" value="InterPro"/>
</dbReference>
<feature type="region of interest" description="Disordered" evidence="13">
    <location>
        <begin position="27"/>
        <end position="55"/>
    </location>
</feature>
<evidence type="ECO:0000256" key="9">
    <source>
        <dbReference type="ARBA" id="ARBA00023136"/>
    </source>
</evidence>
<sequence length="297" mass="32287">MTFAGRFAVAVLALAVAAMIFWPGRDDPPPRSESTGVALSQQGTQPDGAAREAHGRPVADAALRRLFDYHLAALGEKSAAAIRQSLAAALPAGLDARARGAVLDLFDRYRAYKQAVAARTPGAEESMKARLDAMRALRGRFFREEEARGLFGDSDRFDDFSLGLLAIRADPSLSAQEKTRRAGELEAALPAAMQEARREAVAHTALADQEAALLSQGGGDDDLYRLRSRVAGQAAAGRLAEMDRRQTDWQNRIAAYRAERERLAGNARLSPAERETALADYALAHFDSHERRRLAAY</sequence>
<dbReference type="AlphaFoldDB" id="A0A918P0S0"/>
<keyword evidence="9" id="KW-0472">Membrane</keyword>
<dbReference type="GO" id="GO:0005886">
    <property type="term" value="C:plasma membrane"/>
    <property type="evidence" value="ECO:0007669"/>
    <property type="project" value="UniProtKB-SubCell"/>
</dbReference>
<keyword evidence="6" id="KW-0442">Lipid degradation</keyword>
<dbReference type="EMBL" id="BMYX01000006">
    <property type="protein sequence ID" value="GGY11981.1"/>
    <property type="molecule type" value="Genomic_DNA"/>
</dbReference>
<gene>
    <name evidence="14" type="ORF">GCM10011289_13720</name>
</gene>
<dbReference type="GO" id="GO:0016042">
    <property type="term" value="P:lipid catabolic process"/>
    <property type="evidence" value="ECO:0007669"/>
    <property type="project" value="UniProtKB-KW"/>
</dbReference>
<evidence type="ECO:0000256" key="1">
    <source>
        <dbReference type="ARBA" id="ARBA00004383"/>
    </source>
</evidence>
<keyword evidence="4" id="KW-0997">Cell inner membrane</keyword>
<dbReference type="Proteomes" id="UP000645257">
    <property type="component" value="Unassembled WGS sequence"/>
</dbReference>
<dbReference type="Pfam" id="PF03280">
    <property type="entry name" value="Lipase_chap"/>
    <property type="match status" value="1"/>
</dbReference>
<comment type="subcellular location">
    <subcellularLocation>
        <location evidence="1">Cell inner membrane</location>
        <topology evidence="1">Single-pass membrane protein</topology>
        <orientation evidence="1">Periplasmic side</orientation>
    </subcellularLocation>
</comment>
<keyword evidence="3" id="KW-1003">Cell membrane</keyword>
<evidence type="ECO:0000256" key="6">
    <source>
        <dbReference type="ARBA" id="ARBA00022963"/>
    </source>
</evidence>
<evidence type="ECO:0000256" key="7">
    <source>
        <dbReference type="ARBA" id="ARBA00022989"/>
    </source>
</evidence>
<evidence type="ECO:0000256" key="12">
    <source>
        <dbReference type="ARBA" id="ARBA00031542"/>
    </source>
</evidence>
<reference evidence="14" key="2">
    <citation type="submission" date="2020-09" db="EMBL/GenBank/DDBJ databases">
        <authorList>
            <person name="Sun Q."/>
            <person name="Kim S."/>
        </authorList>
    </citation>
    <scope>NUCLEOTIDE SEQUENCE</scope>
    <source>
        <strain evidence="14">KCTC 32182</strain>
    </source>
</reference>
<evidence type="ECO:0000256" key="8">
    <source>
        <dbReference type="ARBA" id="ARBA00023098"/>
    </source>
</evidence>
<reference evidence="14" key="1">
    <citation type="journal article" date="2014" name="Int. J. Syst. Evol. Microbiol.">
        <title>Complete genome sequence of Corynebacterium casei LMG S-19264T (=DSM 44701T), isolated from a smear-ripened cheese.</title>
        <authorList>
            <consortium name="US DOE Joint Genome Institute (JGI-PGF)"/>
            <person name="Walter F."/>
            <person name="Albersmeier A."/>
            <person name="Kalinowski J."/>
            <person name="Ruckert C."/>
        </authorList>
    </citation>
    <scope>NUCLEOTIDE SEQUENCE</scope>
    <source>
        <strain evidence="14">KCTC 32182</strain>
    </source>
</reference>
<keyword evidence="15" id="KW-1185">Reference proteome</keyword>
<name>A0A918P0S0_9NEIS</name>
<evidence type="ECO:0000256" key="2">
    <source>
        <dbReference type="ARBA" id="ARBA00010358"/>
    </source>
</evidence>
<proteinExistence type="inferred from homology"/>
<comment type="similarity">
    <text evidence="2">Belongs to the lipase chaperone family.</text>
</comment>
<organism evidence="14 15">
    <name type="scientific">Paludibacterium paludis</name>
    <dbReference type="NCBI Taxonomy" id="1225769"/>
    <lineage>
        <taxon>Bacteria</taxon>
        <taxon>Pseudomonadati</taxon>
        <taxon>Pseudomonadota</taxon>
        <taxon>Betaproteobacteria</taxon>
        <taxon>Neisseriales</taxon>
        <taxon>Chromobacteriaceae</taxon>
        <taxon>Paludibacterium</taxon>
    </lineage>
</organism>